<dbReference type="Proteomes" id="UP000604825">
    <property type="component" value="Unassembled WGS sequence"/>
</dbReference>
<feature type="domain" description="Chitin-binding type-1" evidence="7">
    <location>
        <begin position="31"/>
        <end position="72"/>
    </location>
</feature>
<dbReference type="PANTHER" id="PTHR47849">
    <property type="entry name" value="CHITIN-BINDING LECTIN 1"/>
    <property type="match status" value="1"/>
</dbReference>
<dbReference type="FunFam" id="3.30.60.10:FF:000006">
    <property type="entry name" value="Agglutinin isolectin 1"/>
    <property type="match status" value="1"/>
</dbReference>
<keyword evidence="6" id="KW-0732">Signal</keyword>
<dbReference type="GO" id="GO:0008061">
    <property type="term" value="F:chitin binding"/>
    <property type="evidence" value="ECO:0007669"/>
    <property type="project" value="UniProtKB-UniRule"/>
</dbReference>
<feature type="disulfide bond" evidence="5">
    <location>
        <begin position="48"/>
        <end position="62"/>
    </location>
</feature>
<dbReference type="AlphaFoldDB" id="A0A811PRE0"/>
<dbReference type="GO" id="GO:0030246">
    <property type="term" value="F:carbohydrate binding"/>
    <property type="evidence" value="ECO:0007669"/>
    <property type="project" value="UniProtKB-KW"/>
</dbReference>
<feature type="chain" id="PRO_5032300511" description="Chitin-binding type-1 domain-containing protein" evidence="6">
    <location>
        <begin position="31"/>
        <end position="72"/>
    </location>
</feature>
<dbReference type="SUPFAM" id="SSF57016">
    <property type="entry name" value="Plant lectins/antimicrobial peptides"/>
    <property type="match status" value="1"/>
</dbReference>
<dbReference type="PRINTS" id="PR00451">
    <property type="entry name" value="CHITINBINDNG"/>
</dbReference>
<comment type="caution">
    <text evidence="5">Lacks conserved residue(s) required for the propagation of feature annotation.</text>
</comment>
<feature type="disulfide bond" evidence="5">
    <location>
        <begin position="43"/>
        <end position="55"/>
    </location>
</feature>
<dbReference type="CDD" id="cd00035">
    <property type="entry name" value="ChtBD1"/>
    <property type="match status" value="1"/>
</dbReference>
<sequence>MATMKAATLFFKVLVVALLLLAYVGLVTHAQPSCGSQGGGGTCSNNQCCSQYGYCGLGGDYCGSGCQSGPCY</sequence>
<evidence type="ECO:0000256" key="1">
    <source>
        <dbReference type="ARBA" id="ARBA00022669"/>
    </source>
</evidence>
<evidence type="ECO:0000259" key="7">
    <source>
        <dbReference type="PROSITE" id="PS50941"/>
    </source>
</evidence>
<dbReference type="SMART" id="SM00270">
    <property type="entry name" value="ChtBD1"/>
    <property type="match status" value="1"/>
</dbReference>
<reference evidence="8" key="1">
    <citation type="submission" date="2020-10" db="EMBL/GenBank/DDBJ databases">
        <authorList>
            <person name="Han B."/>
            <person name="Lu T."/>
            <person name="Zhao Q."/>
            <person name="Huang X."/>
            <person name="Zhao Y."/>
        </authorList>
    </citation>
    <scope>NUCLEOTIDE SEQUENCE</scope>
</reference>
<dbReference type="InterPro" id="IPR001002">
    <property type="entry name" value="Chitin-bd_1"/>
</dbReference>
<evidence type="ECO:0000313" key="8">
    <source>
        <dbReference type="EMBL" id="CAD6247149.1"/>
    </source>
</evidence>
<evidence type="ECO:0000256" key="6">
    <source>
        <dbReference type="SAM" id="SignalP"/>
    </source>
</evidence>
<organism evidence="8 9">
    <name type="scientific">Miscanthus lutarioriparius</name>
    <dbReference type="NCBI Taxonomy" id="422564"/>
    <lineage>
        <taxon>Eukaryota</taxon>
        <taxon>Viridiplantae</taxon>
        <taxon>Streptophyta</taxon>
        <taxon>Embryophyta</taxon>
        <taxon>Tracheophyta</taxon>
        <taxon>Spermatophyta</taxon>
        <taxon>Magnoliopsida</taxon>
        <taxon>Liliopsida</taxon>
        <taxon>Poales</taxon>
        <taxon>Poaceae</taxon>
        <taxon>PACMAD clade</taxon>
        <taxon>Panicoideae</taxon>
        <taxon>Andropogonodae</taxon>
        <taxon>Andropogoneae</taxon>
        <taxon>Saccharinae</taxon>
        <taxon>Miscanthus</taxon>
    </lineage>
</organism>
<evidence type="ECO:0000256" key="4">
    <source>
        <dbReference type="ARBA" id="ARBA00023283"/>
    </source>
</evidence>
<dbReference type="Pfam" id="PF00187">
    <property type="entry name" value="Chitin_bind_1"/>
    <property type="match status" value="1"/>
</dbReference>
<evidence type="ECO:0000313" key="9">
    <source>
        <dbReference type="Proteomes" id="UP000604825"/>
    </source>
</evidence>
<protein>
    <recommendedName>
        <fullName evidence="7">Chitin-binding type-1 domain-containing protein</fullName>
    </recommendedName>
</protein>
<accession>A0A811PRE0</accession>
<keyword evidence="4" id="KW-0873">Pyrrolidone carboxylic acid</keyword>
<keyword evidence="2" id="KW-0430">Lectin</keyword>
<keyword evidence="9" id="KW-1185">Reference proteome</keyword>
<keyword evidence="1 5" id="KW-0147">Chitin-binding</keyword>
<proteinExistence type="predicted"/>
<comment type="caution">
    <text evidence="8">The sequence shown here is derived from an EMBL/GenBank/DDBJ whole genome shotgun (WGS) entry which is preliminary data.</text>
</comment>
<dbReference type="InterPro" id="IPR018371">
    <property type="entry name" value="Chitin-binding_1_CS"/>
</dbReference>
<keyword evidence="3 5" id="KW-1015">Disulfide bond</keyword>
<evidence type="ECO:0000256" key="5">
    <source>
        <dbReference type="PROSITE-ProRule" id="PRU00261"/>
    </source>
</evidence>
<dbReference type="PROSITE" id="PS50941">
    <property type="entry name" value="CHIT_BIND_I_2"/>
    <property type="match status" value="1"/>
</dbReference>
<name>A0A811PRE0_9POAL</name>
<dbReference type="InterPro" id="IPR036861">
    <property type="entry name" value="Endochitinase-like_sf"/>
</dbReference>
<feature type="disulfide bond" evidence="5">
    <location>
        <begin position="34"/>
        <end position="49"/>
    </location>
</feature>
<dbReference type="PROSITE" id="PS00026">
    <property type="entry name" value="CHIT_BIND_I_1"/>
    <property type="match status" value="1"/>
</dbReference>
<dbReference type="PANTHER" id="PTHR47849:SF8">
    <property type="entry name" value="LECTIN"/>
    <property type="match status" value="1"/>
</dbReference>
<evidence type="ECO:0000256" key="2">
    <source>
        <dbReference type="ARBA" id="ARBA00022734"/>
    </source>
</evidence>
<gene>
    <name evidence="8" type="ORF">NCGR_LOCUS31371</name>
</gene>
<dbReference type="Gene3D" id="3.30.60.10">
    <property type="entry name" value="Endochitinase-like"/>
    <property type="match status" value="1"/>
</dbReference>
<feature type="signal peptide" evidence="6">
    <location>
        <begin position="1"/>
        <end position="30"/>
    </location>
</feature>
<dbReference type="EMBL" id="CAJGYO010000007">
    <property type="protein sequence ID" value="CAD6247149.1"/>
    <property type="molecule type" value="Genomic_DNA"/>
</dbReference>
<evidence type="ECO:0000256" key="3">
    <source>
        <dbReference type="ARBA" id="ARBA00023157"/>
    </source>
</evidence>